<feature type="compositionally biased region" description="Basic residues" evidence="1">
    <location>
        <begin position="431"/>
        <end position="451"/>
    </location>
</feature>
<keyword evidence="3" id="KW-1185">Reference proteome</keyword>
<feature type="compositionally biased region" description="Basic and acidic residues" evidence="1">
    <location>
        <begin position="459"/>
        <end position="485"/>
    </location>
</feature>
<evidence type="ECO:0000313" key="3">
    <source>
        <dbReference type="Proteomes" id="UP000887458"/>
    </source>
</evidence>
<dbReference type="Proteomes" id="UP000887458">
    <property type="component" value="Unassembled WGS sequence"/>
</dbReference>
<feature type="compositionally biased region" description="Basic and acidic residues" evidence="1">
    <location>
        <begin position="493"/>
        <end position="502"/>
    </location>
</feature>
<evidence type="ECO:0000256" key="1">
    <source>
        <dbReference type="SAM" id="MobiDB-lite"/>
    </source>
</evidence>
<protein>
    <submittedName>
        <fullName evidence="2">Uncharacterized protein</fullName>
    </submittedName>
</protein>
<proteinExistence type="predicted"/>
<feature type="region of interest" description="Disordered" evidence="1">
    <location>
        <begin position="410"/>
        <end position="505"/>
    </location>
</feature>
<organism evidence="2 3">
    <name type="scientific">Dermatophagoides pteronyssinus</name>
    <name type="common">European house dust mite</name>
    <dbReference type="NCBI Taxonomy" id="6956"/>
    <lineage>
        <taxon>Eukaryota</taxon>
        <taxon>Metazoa</taxon>
        <taxon>Ecdysozoa</taxon>
        <taxon>Arthropoda</taxon>
        <taxon>Chelicerata</taxon>
        <taxon>Arachnida</taxon>
        <taxon>Acari</taxon>
        <taxon>Acariformes</taxon>
        <taxon>Sarcoptiformes</taxon>
        <taxon>Astigmata</taxon>
        <taxon>Psoroptidia</taxon>
        <taxon>Analgoidea</taxon>
        <taxon>Pyroglyphidae</taxon>
        <taxon>Dermatophagoidinae</taxon>
        <taxon>Dermatophagoides</taxon>
    </lineage>
</organism>
<name>A0ABQ8JAG9_DERPT</name>
<reference evidence="2 3" key="2">
    <citation type="journal article" date="2022" name="Mol. Biol. Evol.">
        <title>Comparative Genomics Reveals Insights into the Divergent Evolution of Astigmatic Mites and Household Pest Adaptations.</title>
        <authorList>
            <person name="Xiong Q."/>
            <person name="Wan A.T."/>
            <person name="Liu X."/>
            <person name="Fung C.S."/>
            <person name="Xiao X."/>
            <person name="Malainual N."/>
            <person name="Hou J."/>
            <person name="Wang L."/>
            <person name="Wang M."/>
            <person name="Yang K.Y."/>
            <person name="Cui Y."/>
            <person name="Leung E.L."/>
            <person name="Nong W."/>
            <person name="Shin S.K."/>
            <person name="Au S.W."/>
            <person name="Jeong K.Y."/>
            <person name="Chew F.T."/>
            <person name="Hui J.H."/>
            <person name="Leung T.F."/>
            <person name="Tungtrongchitr A."/>
            <person name="Zhong N."/>
            <person name="Liu Z."/>
            <person name="Tsui S.K."/>
        </authorList>
    </citation>
    <scope>NUCLEOTIDE SEQUENCE [LARGE SCALE GENOMIC DNA]</scope>
    <source>
        <strain evidence="2">Derp</strain>
    </source>
</reference>
<accession>A0ABQ8JAG9</accession>
<evidence type="ECO:0000313" key="2">
    <source>
        <dbReference type="EMBL" id="KAH9419586.1"/>
    </source>
</evidence>
<reference evidence="2 3" key="1">
    <citation type="journal article" date="2018" name="J. Allergy Clin. Immunol.">
        <title>High-quality assembly of Dermatophagoides pteronyssinus genome and transcriptome reveals a wide range of novel allergens.</title>
        <authorList>
            <person name="Liu X.Y."/>
            <person name="Yang K.Y."/>
            <person name="Wang M.Q."/>
            <person name="Kwok J.S."/>
            <person name="Zeng X."/>
            <person name="Yang Z."/>
            <person name="Xiao X.J."/>
            <person name="Lau C.P."/>
            <person name="Li Y."/>
            <person name="Huang Z.M."/>
            <person name="Ba J.G."/>
            <person name="Yim A.K."/>
            <person name="Ouyang C.Y."/>
            <person name="Ngai S.M."/>
            <person name="Chan T.F."/>
            <person name="Leung E.L."/>
            <person name="Liu L."/>
            <person name="Liu Z.G."/>
            <person name="Tsui S.K."/>
        </authorList>
    </citation>
    <scope>NUCLEOTIDE SEQUENCE [LARGE SCALE GENOMIC DNA]</scope>
    <source>
        <strain evidence="2">Derp</strain>
    </source>
</reference>
<comment type="caution">
    <text evidence="2">The sequence shown here is derived from an EMBL/GenBank/DDBJ whole genome shotgun (WGS) entry which is preliminary data.</text>
</comment>
<gene>
    <name evidence="2" type="ORF">DERP_009643</name>
</gene>
<dbReference type="EMBL" id="NJHN03000058">
    <property type="protein sequence ID" value="KAH9419586.1"/>
    <property type="molecule type" value="Genomic_DNA"/>
</dbReference>
<sequence>MAPFSAQQPQIYLINSTIFILSSLKSSTATNTVSSYPYFCLNYPIQLTKINPYWPFIINIFTKQSSTSTSKALFTSIVFTLFLIHIYHSLNYPTADNRNLNTYYSRQFNNHHSKIEDLHKQQSLINKNFLIEADHLQCYCFLFRWLNNPVQFSDTMDSGCLNGCDSLKGSCSSHSSLLSSWLYPSSTVSLVSQPFAIFHKFKNFLSINTSDINTEMENIELKCSTSCPADISKSSQLSFFCYINHQENFQEPVQSFTQFQNIKTSHNSRFHPSFLMKNYNNINPIGLNLYETPSLAERMDKISMDLTENYFQLFSFVNEKTGKIKYHRKKSTFKALEMDQFETVFPSLNNSSFLVRNMKRSLSSSSLDDIKHLPYDFCEKVKNIILDDFINEEEDTKPLEISTTKINGFGDNSFTTKKMDPVQSANDISCKKAKKRRKNQKRRNRKKKNRDKCKLPLNIEEKLADNHMNNEPKDKAVSVQNDEKSATSTNSKSSKETKKTDDPENNCFIKPRKIHCEIKFSTKDFLLDSPSNNDFDDEDIWIETPEERELREKMQAMVAKANEDWNAISLPPECNDNDVGIFPMEIQGTRSTRHVQFVEEPIIWFIPDLEE</sequence>